<evidence type="ECO:0000259" key="2">
    <source>
        <dbReference type="Pfam" id="PF02517"/>
    </source>
</evidence>
<dbReference type="PANTHER" id="PTHR39430:SF1">
    <property type="entry name" value="PROTEASE"/>
    <property type="match status" value="1"/>
</dbReference>
<keyword evidence="1" id="KW-0472">Membrane</keyword>
<keyword evidence="4" id="KW-1185">Reference proteome</keyword>
<feature type="transmembrane region" description="Helical" evidence="1">
    <location>
        <begin position="87"/>
        <end position="108"/>
    </location>
</feature>
<sequence>MSHRTTTLKKLRQGATETACALLCLAGPSVIANGLSQTLLSGEAWMGARNGLRILALLLGYVLWVRWREQRPVHELGLTGAARETGLGLLIGGLMVALGVGAMAWGGAYQVQAINGPGHAVALLPLVLSLAALEEILFRLILLRLMEHWLGTGWGLFISSLLFGLAHLGMGPANVASTLLLGLEGGLLFGAAYLLTRRLWLCLGLHIGWNFVQMGIFSADATLALKRVGWLQASIDGPAWLTGGVHGMEASVPAALLCLSVGAVLLTLAIQRGQWQARRTVSKPQHRGA</sequence>
<protein>
    <submittedName>
        <fullName evidence="3">CPBP family intramembrane metalloprotease</fullName>
    </submittedName>
</protein>
<organism evidence="3 4">
    <name type="scientific">Kinneretia aquatilis</name>
    <dbReference type="NCBI Taxonomy" id="2070761"/>
    <lineage>
        <taxon>Bacteria</taxon>
        <taxon>Pseudomonadati</taxon>
        <taxon>Pseudomonadota</taxon>
        <taxon>Betaproteobacteria</taxon>
        <taxon>Burkholderiales</taxon>
        <taxon>Sphaerotilaceae</taxon>
        <taxon>Roseateles</taxon>
    </lineage>
</organism>
<feature type="transmembrane region" description="Helical" evidence="1">
    <location>
        <begin position="175"/>
        <end position="195"/>
    </location>
</feature>
<dbReference type="OrthoDB" id="193898at2"/>
<keyword evidence="3" id="KW-0378">Hydrolase</keyword>
<feature type="domain" description="CAAX prenyl protease 2/Lysostaphin resistance protein A-like" evidence="2">
    <location>
        <begin position="120"/>
        <end position="212"/>
    </location>
</feature>
<feature type="transmembrane region" description="Helical" evidence="1">
    <location>
        <begin position="120"/>
        <end position="142"/>
    </location>
</feature>
<dbReference type="AlphaFoldDB" id="A0A2N8KXK8"/>
<dbReference type="EMBL" id="POSP01000003">
    <property type="protein sequence ID" value="PND38151.1"/>
    <property type="molecule type" value="Genomic_DNA"/>
</dbReference>
<keyword evidence="1" id="KW-1133">Transmembrane helix</keyword>
<dbReference type="Pfam" id="PF02517">
    <property type="entry name" value="Rce1-like"/>
    <property type="match status" value="1"/>
</dbReference>
<proteinExistence type="predicted"/>
<dbReference type="PANTHER" id="PTHR39430">
    <property type="entry name" value="MEMBRANE-ASSOCIATED PROTEASE-RELATED"/>
    <property type="match status" value="1"/>
</dbReference>
<dbReference type="GO" id="GO:0006508">
    <property type="term" value="P:proteolysis"/>
    <property type="evidence" value="ECO:0007669"/>
    <property type="project" value="UniProtKB-KW"/>
</dbReference>
<feature type="transmembrane region" description="Helical" evidence="1">
    <location>
        <begin position="50"/>
        <end position="67"/>
    </location>
</feature>
<evidence type="ECO:0000313" key="4">
    <source>
        <dbReference type="Proteomes" id="UP000235916"/>
    </source>
</evidence>
<dbReference type="Proteomes" id="UP000235916">
    <property type="component" value="Unassembled WGS sequence"/>
</dbReference>
<name>A0A2N8KXK8_9BURK</name>
<keyword evidence="1" id="KW-0812">Transmembrane</keyword>
<keyword evidence="3" id="KW-0645">Protease</keyword>
<comment type="caution">
    <text evidence="3">The sequence shown here is derived from an EMBL/GenBank/DDBJ whole genome shotgun (WGS) entry which is preliminary data.</text>
</comment>
<feature type="transmembrane region" description="Helical" evidence="1">
    <location>
        <begin position="250"/>
        <end position="270"/>
    </location>
</feature>
<gene>
    <name evidence="3" type="ORF">C1O66_11895</name>
</gene>
<dbReference type="GO" id="GO:0080120">
    <property type="term" value="P:CAAX-box protein maturation"/>
    <property type="evidence" value="ECO:0007669"/>
    <property type="project" value="UniProtKB-ARBA"/>
</dbReference>
<dbReference type="InterPro" id="IPR003675">
    <property type="entry name" value="Rce1/LyrA-like_dom"/>
</dbReference>
<feature type="transmembrane region" description="Helical" evidence="1">
    <location>
        <begin position="149"/>
        <end position="169"/>
    </location>
</feature>
<keyword evidence="3" id="KW-0482">Metalloprotease</keyword>
<dbReference type="RefSeq" id="WP_102768071.1">
    <property type="nucleotide sequence ID" value="NZ_POSP01000003.1"/>
</dbReference>
<accession>A0A2N8KXK8</accession>
<dbReference type="GO" id="GO:0008237">
    <property type="term" value="F:metallopeptidase activity"/>
    <property type="evidence" value="ECO:0007669"/>
    <property type="project" value="UniProtKB-KW"/>
</dbReference>
<evidence type="ECO:0000256" key="1">
    <source>
        <dbReference type="SAM" id="Phobius"/>
    </source>
</evidence>
<reference evidence="3 4" key="1">
    <citation type="submission" date="2018-01" db="EMBL/GenBank/DDBJ databases">
        <title>Draft genome sequence of Paucibacter aquatile CR182 isolated from freshwater of the Nakdong River.</title>
        <authorList>
            <person name="Choi A."/>
            <person name="Chung E.J."/>
        </authorList>
    </citation>
    <scope>NUCLEOTIDE SEQUENCE [LARGE SCALE GENOMIC DNA]</scope>
    <source>
        <strain evidence="3 4">CR182</strain>
    </source>
</reference>
<dbReference type="GO" id="GO:0004175">
    <property type="term" value="F:endopeptidase activity"/>
    <property type="evidence" value="ECO:0007669"/>
    <property type="project" value="UniProtKB-ARBA"/>
</dbReference>
<evidence type="ECO:0000313" key="3">
    <source>
        <dbReference type="EMBL" id="PND38151.1"/>
    </source>
</evidence>
<feature type="transmembrane region" description="Helical" evidence="1">
    <location>
        <begin position="207"/>
        <end position="230"/>
    </location>
</feature>